<sequence>MREKIEELVRQVVVEYVNNERNEEQKRNKKLFVILEGNSMLSKDEIWEVISVLSKSYKISVCVTESPVQIPINSKHESIQVVDTSNMDIVRLRLEEANIVFVPAPSLSTLAKLALTIDDTEILKLLIGAQFAGKPIVVAKDSLIPKGDQKVTTPSSIQKKIHTYLKQLREDQVQVTTLKKVVKDNYFENFTEHRPIVLAKHIEEVAKEGFDEFQVPTNSIITPLGREYAKDLGISIKYKE</sequence>
<reference evidence="2" key="1">
    <citation type="journal article" date="2019" name="Int. J. Syst. Evol. Microbiol.">
        <title>The Global Catalogue of Microorganisms (GCM) 10K type strain sequencing project: providing services to taxonomists for standard genome sequencing and annotation.</title>
        <authorList>
            <consortium name="The Broad Institute Genomics Platform"/>
            <consortium name="The Broad Institute Genome Sequencing Center for Infectious Disease"/>
            <person name="Wu L."/>
            <person name="Ma J."/>
        </authorList>
    </citation>
    <scope>NUCLEOTIDE SEQUENCE [LARGE SCALE GENOMIC DNA]</scope>
    <source>
        <strain evidence="2">CCUG 49339</strain>
    </source>
</reference>
<organism evidence="1 2">
    <name type="scientific">Bacillus salitolerans</name>
    <dbReference type="NCBI Taxonomy" id="1437434"/>
    <lineage>
        <taxon>Bacteria</taxon>
        <taxon>Bacillati</taxon>
        <taxon>Bacillota</taxon>
        <taxon>Bacilli</taxon>
        <taxon>Bacillales</taxon>
        <taxon>Bacillaceae</taxon>
        <taxon>Bacillus</taxon>
    </lineage>
</organism>
<proteinExistence type="predicted"/>
<comment type="caution">
    <text evidence="1">The sequence shown here is derived from an EMBL/GenBank/DDBJ whole genome shotgun (WGS) entry which is preliminary data.</text>
</comment>
<accession>A0ABW4LRB8</accession>
<keyword evidence="2" id="KW-1185">Reference proteome</keyword>
<dbReference type="Proteomes" id="UP001597214">
    <property type="component" value="Unassembled WGS sequence"/>
</dbReference>
<evidence type="ECO:0000313" key="1">
    <source>
        <dbReference type="EMBL" id="MFD1736618.1"/>
    </source>
</evidence>
<dbReference type="EMBL" id="JBHUEM010000009">
    <property type="protein sequence ID" value="MFD1736618.1"/>
    <property type="molecule type" value="Genomic_DNA"/>
</dbReference>
<protein>
    <recommendedName>
        <fullName evidence="3">Flavoprotein domain-containing protein</fullName>
    </recommendedName>
</protein>
<name>A0ABW4LRB8_9BACI</name>
<dbReference type="RefSeq" id="WP_377927781.1">
    <property type="nucleotide sequence ID" value="NZ_JBHUEM010000009.1"/>
</dbReference>
<evidence type="ECO:0000313" key="2">
    <source>
        <dbReference type="Proteomes" id="UP001597214"/>
    </source>
</evidence>
<gene>
    <name evidence="1" type="ORF">ACFSCX_08570</name>
</gene>
<evidence type="ECO:0008006" key="3">
    <source>
        <dbReference type="Google" id="ProtNLM"/>
    </source>
</evidence>